<reference evidence="2" key="1">
    <citation type="submission" date="2019-09" db="EMBL/GenBank/DDBJ databases">
        <title>Mumia zhuanghuii sp. nov. isolated from the intestinal contents of plateau pika (Ochotona curzoniae) in the Qinghai-Tibet plateau of China.</title>
        <authorList>
            <person name="Tian Z."/>
        </authorList>
    </citation>
    <scope>NUCLEOTIDE SEQUENCE [LARGE SCALE GENOMIC DNA]</scope>
    <source>
        <strain evidence="2">L-033</strain>
    </source>
</reference>
<sequence>MTDEPTISAGGAVAVDTDELEAAALRLDDAASGLATAADEATSAALRAGGADGALLLYGQGRTAAEALEASAAAARDLARALRQAAATYAMVELRLTRDAAVVAGDDAAALRAQGGMDALAQEWPGAVAAADEALDRAGRVGGTAVAQLAWGGLIAGPAGLGVFGLGLLPVFAAGVAAIRARGTGTVGAGRAVVPGGSAATLDPLFTSQRVVAPGSLAAAAARIPASGAARVRVEQYRYPDGARAFAVYVAGTRSLGGSDPWDMTSNVGSFTGRRSDALATVEDALTQAGARPGDRLYAFGHSQGAMIAGQLEQTGVYDVRVLGTLGSPTVVDAGEATLTAQVRHADDPVAALAVGHELRTGGPGGFVVERVVDPPAGVHDLGLPGHHLETYVQTARAADGSADPRVLAFHERLAELAEAEPIEVREYGARR</sequence>
<keyword evidence="2" id="KW-1185">Reference proteome</keyword>
<evidence type="ECO:0008006" key="3">
    <source>
        <dbReference type="Google" id="ProtNLM"/>
    </source>
</evidence>
<dbReference type="EMBL" id="VYUY01000007">
    <property type="protein sequence ID" value="KAA9134450.1"/>
    <property type="molecule type" value="Genomic_DNA"/>
</dbReference>
<dbReference type="InterPro" id="IPR029058">
    <property type="entry name" value="AB_hydrolase_fold"/>
</dbReference>
<organism evidence="1 2">
    <name type="scientific">Microbacterium caowuchunii</name>
    <dbReference type="NCBI Taxonomy" id="2614638"/>
    <lineage>
        <taxon>Bacteria</taxon>
        <taxon>Bacillati</taxon>
        <taxon>Actinomycetota</taxon>
        <taxon>Actinomycetes</taxon>
        <taxon>Micrococcales</taxon>
        <taxon>Microbacteriaceae</taxon>
        <taxon>Microbacterium</taxon>
    </lineage>
</organism>
<evidence type="ECO:0000313" key="2">
    <source>
        <dbReference type="Proteomes" id="UP000326838"/>
    </source>
</evidence>
<dbReference type="SUPFAM" id="SSF53474">
    <property type="entry name" value="alpha/beta-Hydrolases"/>
    <property type="match status" value="1"/>
</dbReference>
<dbReference type="AlphaFoldDB" id="A0A5N0TH89"/>
<evidence type="ECO:0000313" key="1">
    <source>
        <dbReference type="EMBL" id="KAA9134450.1"/>
    </source>
</evidence>
<dbReference type="Proteomes" id="UP000326838">
    <property type="component" value="Unassembled WGS sequence"/>
</dbReference>
<accession>A0A5N0TH89</accession>
<dbReference type="RefSeq" id="WP_150892749.1">
    <property type="nucleotide sequence ID" value="NZ_VYUY01000007.1"/>
</dbReference>
<comment type="caution">
    <text evidence="1">The sequence shown here is derived from an EMBL/GenBank/DDBJ whole genome shotgun (WGS) entry which is preliminary data.</text>
</comment>
<proteinExistence type="predicted"/>
<protein>
    <recommendedName>
        <fullName evidence="3">Alpha/beta hydrolase</fullName>
    </recommendedName>
</protein>
<gene>
    <name evidence="1" type="ORF">F6B40_06700</name>
</gene>
<name>A0A5N0TH89_9MICO</name>